<dbReference type="STRING" id="157652.A0A371G149"/>
<comment type="caution">
    <text evidence="1">The sequence shown here is derived from an EMBL/GenBank/DDBJ whole genome shotgun (WGS) entry which is preliminary data.</text>
</comment>
<organism evidence="1 2">
    <name type="scientific">Mucuna pruriens</name>
    <name type="common">Velvet bean</name>
    <name type="synonym">Dolichos pruriens</name>
    <dbReference type="NCBI Taxonomy" id="157652"/>
    <lineage>
        <taxon>Eukaryota</taxon>
        <taxon>Viridiplantae</taxon>
        <taxon>Streptophyta</taxon>
        <taxon>Embryophyta</taxon>
        <taxon>Tracheophyta</taxon>
        <taxon>Spermatophyta</taxon>
        <taxon>Magnoliopsida</taxon>
        <taxon>eudicotyledons</taxon>
        <taxon>Gunneridae</taxon>
        <taxon>Pentapetalae</taxon>
        <taxon>rosids</taxon>
        <taxon>fabids</taxon>
        <taxon>Fabales</taxon>
        <taxon>Fabaceae</taxon>
        <taxon>Papilionoideae</taxon>
        <taxon>50 kb inversion clade</taxon>
        <taxon>NPAAA clade</taxon>
        <taxon>indigoferoid/millettioid clade</taxon>
        <taxon>Phaseoleae</taxon>
        <taxon>Mucuna</taxon>
    </lineage>
</organism>
<gene>
    <name evidence="1" type="primary">AGD15</name>
    <name evidence="1" type="ORF">CR513_34704</name>
</gene>
<dbReference type="PANTHER" id="PTHR46419">
    <property type="entry name" value="ADP-RIBOSYLATION FACTOR GTPASE-ACTIVATING PROTEIN AGD5"/>
    <property type="match status" value="1"/>
</dbReference>
<dbReference type="SUPFAM" id="SSF57863">
    <property type="entry name" value="ArfGap/RecO-like zinc finger"/>
    <property type="match status" value="1"/>
</dbReference>
<dbReference type="GO" id="GO:0005096">
    <property type="term" value="F:GTPase activator activity"/>
    <property type="evidence" value="ECO:0007669"/>
    <property type="project" value="InterPro"/>
</dbReference>
<accession>A0A371G149</accession>
<dbReference type="AlphaFoldDB" id="A0A371G149"/>
<evidence type="ECO:0000313" key="1">
    <source>
        <dbReference type="EMBL" id="RDX84268.1"/>
    </source>
</evidence>
<dbReference type="InterPro" id="IPR044520">
    <property type="entry name" value="ARF_GAP_AGD5/15"/>
</dbReference>
<sequence>MSGKASVSKELHAKHTKILEGLVKLPDNRECADCGNKYGTTMGKCELRDIHLHAMFRNSSESWSAYITVTGNVWSNKHWEAELPPNFDRNGYGIERFIRSKYVEKRWASKGELQPASKSVEAIFNSNESPDAGTKNAIQKNRRLSLEESILVKHMIYIRPPIAKSNEAPLEVKKISPPVIRRPSASFDFDHNSRAKNNGTVDLFAMLSNRDDKKDISTTPSSWTKFDCKMIILEKAYEMILQCWMNFELHRFKDKDFNQQTLRQDISLVHISTTLALIRYIALQPEGLVNKTSNFNGIATI</sequence>
<reference evidence="1" key="1">
    <citation type="submission" date="2018-05" db="EMBL/GenBank/DDBJ databases">
        <title>Draft genome of Mucuna pruriens seed.</title>
        <authorList>
            <person name="Nnadi N.E."/>
            <person name="Vos R."/>
            <person name="Hasami M.H."/>
            <person name="Devisetty U.K."/>
            <person name="Aguiy J.C."/>
        </authorList>
    </citation>
    <scope>NUCLEOTIDE SEQUENCE [LARGE SCALE GENOMIC DNA]</scope>
    <source>
        <strain evidence="1">JCA_2017</strain>
    </source>
</reference>
<keyword evidence="2" id="KW-1185">Reference proteome</keyword>
<name>A0A371G149_MUCPR</name>
<dbReference type="Gene3D" id="1.10.220.150">
    <property type="entry name" value="Arf GTPase activating protein"/>
    <property type="match status" value="1"/>
</dbReference>
<dbReference type="Proteomes" id="UP000257109">
    <property type="component" value="Unassembled WGS sequence"/>
</dbReference>
<dbReference type="OrthoDB" id="10266696at2759"/>
<protein>
    <submittedName>
        <fullName evidence="1">ADP-ribosylation factor GTPase-activating protein AGD15</fullName>
    </submittedName>
</protein>
<dbReference type="EMBL" id="QJKJ01007096">
    <property type="protein sequence ID" value="RDX84268.1"/>
    <property type="molecule type" value="Genomic_DNA"/>
</dbReference>
<dbReference type="InterPro" id="IPR038508">
    <property type="entry name" value="ArfGAP_dom_sf"/>
</dbReference>
<proteinExistence type="predicted"/>
<evidence type="ECO:0000313" key="2">
    <source>
        <dbReference type="Proteomes" id="UP000257109"/>
    </source>
</evidence>
<dbReference type="InterPro" id="IPR037278">
    <property type="entry name" value="ARFGAP/RecO"/>
</dbReference>
<dbReference type="PANTHER" id="PTHR46419:SF3">
    <property type="entry name" value="ADP-RIBOSYLATION FACTOR GTPASE-ACTIVATING PROTEIN AGD15-RELATED"/>
    <property type="match status" value="1"/>
</dbReference>